<proteinExistence type="predicted"/>
<dbReference type="InterPro" id="IPR021484">
    <property type="entry name" value="DUF3137"/>
</dbReference>
<keyword evidence="1" id="KW-0812">Transmembrane</keyword>
<dbReference type="RefSeq" id="WP_304071003.1">
    <property type="nucleotide sequence ID" value="NZ_JABZRA010000044.1"/>
</dbReference>
<keyword evidence="1" id="KW-1133">Transmembrane helix</keyword>
<dbReference type="Proteomes" id="UP000775770">
    <property type="component" value="Unassembled WGS sequence"/>
</dbReference>
<protein>
    <submittedName>
        <fullName evidence="2">DUF3137 domain-containing protein</fullName>
    </submittedName>
</protein>
<comment type="caution">
    <text evidence="2">The sequence shown here is derived from an EMBL/GenBank/DDBJ whole genome shotgun (WGS) entry which is preliminary data.</text>
</comment>
<feature type="transmembrane region" description="Helical" evidence="1">
    <location>
        <begin position="61"/>
        <end position="78"/>
    </location>
</feature>
<dbReference type="EMBL" id="JABZRA010000044">
    <property type="protein sequence ID" value="MBF1272630.1"/>
    <property type="molecule type" value="Genomic_DNA"/>
</dbReference>
<reference evidence="2" key="1">
    <citation type="submission" date="2020-04" db="EMBL/GenBank/DDBJ databases">
        <title>Deep metagenomics examines the oral microbiome during advanced dental caries in children, revealing novel taxa and co-occurrences with host molecules.</title>
        <authorList>
            <person name="Baker J.L."/>
            <person name="Morton J.T."/>
            <person name="Dinis M."/>
            <person name="Alvarez R."/>
            <person name="Tran N.C."/>
            <person name="Knight R."/>
            <person name="Edlund A."/>
        </authorList>
    </citation>
    <scope>NUCLEOTIDE SEQUENCE</scope>
    <source>
        <strain evidence="2">JCVI_38_bin.19</strain>
    </source>
</reference>
<evidence type="ECO:0000313" key="2">
    <source>
        <dbReference type="EMBL" id="MBF1272630.1"/>
    </source>
</evidence>
<gene>
    <name evidence="2" type="ORF">HXM90_04325</name>
</gene>
<sequence length="317" mass="36906">MLGTLEEDLKKIEDMEDSAEFQMKLQALRKRMLDIKRWSTAKYLALFLLLLLFRFAATKSMLTWILLIGGGLLVYYNMNHKMPGMFFGKQESLQDVYAKEVLEPLLQNFYPDLTVEKKGIAPEDVVRFTPKSQKYLQDTFLFFHDDRGLLMGNLESYHTTGGKHSTTVYDFTGQLYCMKSPVTVQGEVRIVPTDRAFLLKNEVQYRYPGCGKGEMKLDTEDIQHNEHFDIYATDEFGTRRFLTPEVLRVFSEKFAGQELSIYIKGDLLYIAIYSGHKMFRAPYTEADINNLSFTEEYKKLRGSLEYIEDICKAFEEK</sequence>
<accession>A0A930DKS0</accession>
<dbReference type="AlphaFoldDB" id="A0A930DKS0"/>
<keyword evidence="1" id="KW-0472">Membrane</keyword>
<name>A0A930DKS0_9FIRM</name>
<evidence type="ECO:0000256" key="1">
    <source>
        <dbReference type="SAM" id="Phobius"/>
    </source>
</evidence>
<evidence type="ECO:0000313" key="3">
    <source>
        <dbReference type="Proteomes" id="UP000775770"/>
    </source>
</evidence>
<feature type="transmembrane region" description="Helical" evidence="1">
    <location>
        <begin position="38"/>
        <end position="55"/>
    </location>
</feature>
<organism evidence="2 3">
    <name type="scientific">Oribacterium sinus</name>
    <dbReference type="NCBI Taxonomy" id="237576"/>
    <lineage>
        <taxon>Bacteria</taxon>
        <taxon>Bacillati</taxon>
        <taxon>Bacillota</taxon>
        <taxon>Clostridia</taxon>
        <taxon>Lachnospirales</taxon>
        <taxon>Lachnospiraceae</taxon>
        <taxon>Oribacterium</taxon>
    </lineage>
</organism>
<dbReference type="Pfam" id="PF11335">
    <property type="entry name" value="DUF3137"/>
    <property type="match status" value="1"/>
</dbReference>